<sequence>MDVDLRTGWTAQQVRDAERPLLDAGEPLMAVAAAGLAREARRVLEARGARAGRVLVLVGTGSNGGDALYAAAELARAGSPVVVARLGRRAHEPALRAVERAGARVLPPDAIAGAIAAEAARAALVLDGILGTGARGGLRSPARQVVARLLEQGGPRGAVVAVDLPSGVDPDTGAVAGPSLRADATVTFGAVKAGLLRPPGRSRAGRLVLVDIGLGPHLAAPAVRAR</sequence>
<proteinExistence type="inferred from homology"/>
<dbReference type="AlphaFoldDB" id="A0A4R7FKQ4"/>
<comment type="cofactor">
    <cofactor evidence="1">
        <name>K(+)</name>
        <dbReference type="ChEBI" id="CHEBI:29103"/>
    </cofactor>
    <text evidence="1">Binds 1 potassium ion per subunit.</text>
</comment>
<dbReference type="GO" id="GO:0046872">
    <property type="term" value="F:metal ion binding"/>
    <property type="evidence" value="ECO:0007669"/>
    <property type="project" value="UniProtKB-KW"/>
</dbReference>
<dbReference type="InterPro" id="IPR004443">
    <property type="entry name" value="YjeF_N_dom"/>
</dbReference>
<comment type="catalytic activity">
    <reaction evidence="1">
        <text>(6R)-NADPHX = (6S)-NADPHX</text>
        <dbReference type="Rhea" id="RHEA:32227"/>
        <dbReference type="ChEBI" id="CHEBI:64076"/>
        <dbReference type="ChEBI" id="CHEBI:64077"/>
        <dbReference type="EC" id="5.1.99.6"/>
    </reaction>
</comment>
<comment type="catalytic activity">
    <reaction evidence="1">
        <text>(6R)-NADHX = (6S)-NADHX</text>
        <dbReference type="Rhea" id="RHEA:32215"/>
        <dbReference type="ChEBI" id="CHEBI:64074"/>
        <dbReference type="ChEBI" id="CHEBI:64075"/>
        <dbReference type="EC" id="5.1.99.6"/>
    </reaction>
</comment>
<dbReference type="EC" id="5.1.99.6" evidence="1"/>
<protein>
    <recommendedName>
        <fullName evidence="1">NAD(P)H-hydrate epimerase</fullName>
        <ecNumber evidence="1">5.1.99.6</ecNumber>
    </recommendedName>
    <alternativeName>
        <fullName evidence="1">NAD(P)HX epimerase</fullName>
    </alternativeName>
</protein>
<keyword evidence="3" id="KW-0808">Transferase</keyword>
<keyword evidence="3" id="KW-0418">Kinase</keyword>
<dbReference type="GO" id="GO:0000166">
    <property type="term" value="F:nucleotide binding"/>
    <property type="evidence" value="ECO:0007669"/>
    <property type="project" value="UniProtKB-KW"/>
</dbReference>
<dbReference type="InterPro" id="IPR036652">
    <property type="entry name" value="YjeF_N_dom_sf"/>
</dbReference>
<evidence type="ECO:0000256" key="1">
    <source>
        <dbReference type="HAMAP-Rule" id="MF_01966"/>
    </source>
</evidence>
<dbReference type="Proteomes" id="UP000295344">
    <property type="component" value="Unassembled WGS sequence"/>
</dbReference>
<feature type="binding site" evidence="1">
    <location>
        <position position="166"/>
    </location>
    <ligand>
        <name>K(+)</name>
        <dbReference type="ChEBI" id="CHEBI:29103"/>
    </ligand>
</feature>
<feature type="binding site" evidence="1">
    <location>
        <position position="63"/>
    </location>
    <ligand>
        <name>K(+)</name>
        <dbReference type="ChEBI" id="CHEBI:29103"/>
    </ligand>
</feature>
<dbReference type="HAMAP" id="MF_01966">
    <property type="entry name" value="NADHX_epimerase"/>
    <property type="match status" value="1"/>
</dbReference>
<comment type="similarity">
    <text evidence="1">Belongs to the NnrE/AIBP family.</text>
</comment>
<keyword evidence="1" id="KW-0479">Metal-binding</keyword>
<keyword evidence="4" id="KW-1185">Reference proteome</keyword>
<keyword evidence="1" id="KW-0413">Isomerase</keyword>
<gene>
    <name evidence="1" type="primary">nnrE</name>
    <name evidence="3" type="ORF">CLV52_1910</name>
</gene>
<keyword evidence="1" id="KW-0547">Nucleotide-binding</keyword>
<evidence type="ECO:0000259" key="2">
    <source>
        <dbReference type="PROSITE" id="PS51385"/>
    </source>
</evidence>
<keyword evidence="1" id="KW-0630">Potassium</keyword>
<comment type="caution">
    <text evidence="1">Lacks conserved residue(s) required for the propagation of feature annotation.</text>
</comment>
<dbReference type="Pfam" id="PF03853">
    <property type="entry name" value="YjeF_N"/>
    <property type="match status" value="1"/>
</dbReference>
<dbReference type="PROSITE" id="PS51385">
    <property type="entry name" value="YJEF_N"/>
    <property type="match status" value="1"/>
</dbReference>
<keyword evidence="1" id="KW-0520">NAD</keyword>
<feature type="binding site" evidence="1">
    <location>
        <begin position="131"/>
        <end position="137"/>
    </location>
    <ligand>
        <name>(6S)-NADPHX</name>
        <dbReference type="ChEBI" id="CHEBI:64076"/>
    </ligand>
</feature>
<feature type="domain" description="YjeF N-terminal" evidence="2">
    <location>
        <begin position="14"/>
        <end position="220"/>
    </location>
</feature>
<comment type="function">
    <text evidence="1">Catalyzes the epimerization of the S- and R-forms of NAD(P)HX, a damaged form of NAD(P)H that is a result of enzymatic or heat-dependent hydration. This is a prerequisite for the S-specific NAD(P)H-hydrate dehydratase to allow the repair of both epimers of NAD(P)HX.</text>
</comment>
<keyword evidence="1" id="KW-0521">NADP</keyword>
<reference evidence="3 4" key="1">
    <citation type="submission" date="2019-03" db="EMBL/GenBank/DDBJ databases">
        <title>Genomic Encyclopedia of Archaeal and Bacterial Type Strains, Phase II (KMG-II): from individual species to whole genera.</title>
        <authorList>
            <person name="Goeker M."/>
        </authorList>
    </citation>
    <scope>NUCLEOTIDE SEQUENCE [LARGE SCALE GENOMIC DNA]</scope>
    <source>
        <strain evidence="3 4">DSM 24782</strain>
    </source>
</reference>
<dbReference type="NCBIfam" id="TIGR00197">
    <property type="entry name" value="yjeF_nterm"/>
    <property type="match status" value="1"/>
</dbReference>
<dbReference type="GO" id="GO:0016301">
    <property type="term" value="F:kinase activity"/>
    <property type="evidence" value="ECO:0007669"/>
    <property type="project" value="UniProtKB-KW"/>
</dbReference>
<organism evidence="3 4">
    <name type="scientific">Amnibacterium kyonggiense</name>
    <dbReference type="NCBI Taxonomy" id="595671"/>
    <lineage>
        <taxon>Bacteria</taxon>
        <taxon>Bacillati</taxon>
        <taxon>Actinomycetota</taxon>
        <taxon>Actinomycetes</taxon>
        <taxon>Micrococcales</taxon>
        <taxon>Microbacteriaceae</taxon>
        <taxon>Amnibacterium</taxon>
    </lineage>
</organism>
<accession>A0A4R7FKQ4</accession>
<dbReference type="EMBL" id="SOAM01000002">
    <property type="protein sequence ID" value="TDS76971.1"/>
    <property type="molecule type" value="Genomic_DNA"/>
</dbReference>
<comment type="caution">
    <text evidence="3">The sequence shown here is derived from an EMBL/GenBank/DDBJ whole genome shotgun (WGS) entry which is preliminary data.</text>
</comment>
<name>A0A4R7FKQ4_9MICO</name>
<dbReference type="OrthoDB" id="9806925at2"/>
<feature type="binding site" evidence="1">
    <location>
        <begin position="62"/>
        <end position="66"/>
    </location>
    <ligand>
        <name>(6S)-NADPHX</name>
        <dbReference type="ChEBI" id="CHEBI:64076"/>
    </ligand>
</feature>
<dbReference type="SUPFAM" id="SSF64153">
    <property type="entry name" value="YjeF N-terminal domain-like"/>
    <property type="match status" value="1"/>
</dbReference>
<evidence type="ECO:0000313" key="4">
    <source>
        <dbReference type="Proteomes" id="UP000295344"/>
    </source>
</evidence>
<feature type="binding site" evidence="1">
    <location>
        <position position="127"/>
    </location>
    <ligand>
        <name>K(+)</name>
        <dbReference type="ChEBI" id="CHEBI:29103"/>
    </ligand>
</feature>
<feature type="binding site" evidence="1">
    <location>
        <position position="163"/>
    </location>
    <ligand>
        <name>(6S)-NADPHX</name>
        <dbReference type="ChEBI" id="CHEBI:64076"/>
    </ligand>
</feature>
<evidence type="ECO:0000313" key="3">
    <source>
        <dbReference type="EMBL" id="TDS76971.1"/>
    </source>
</evidence>
<dbReference type="GO" id="GO:0052856">
    <property type="term" value="F:NAD(P)HX epimerase activity"/>
    <property type="evidence" value="ECO:0007669"/>
    <property type="project" value="UniProtKB-UniRule"/>
</dbReference>
<dbReference type="Gene3D" id="3.40.50.10260">
    <property type="entry name" value="YjeF N-terminal domain"/>
    <property type="match status" value="1"/>
</dbReference>